<dbReference type="AlphaFoldDB" id="H5SJU6"/>
<feature type="transmembrane region" description="Helical" evidence="5">
    <location>
        <begin position="217"/>
        <end position="235"/>
    </location>
</feature>
<feature type="transmembrane region" description="Helical" evidence="5">
    <location>
        <begin position="12"/>
        <end position="31"/>
    </location>
</feature>
<keyword evidence="2 5" id="KW-0812">Transmembrane</keyword>
<evidence type="ECO:0000256" key="3">
    <source>
        <dbReference type="ARBA" id="ARBA00022989"/>
    </source>
</evidence>
<reference evidence="7" key="1">
    <citation type="journal article" date="2005" name="Environ. Microbiol.">
        <title>Genetic and functional properties of uncultivated thermophilic crenarchaeotes from a subsurface gold mine as revealed by analysis of genome fragments.</title>
        <authorList>
            <person name="Nunoura T."/>
            <person name="Hirayama H."/>
            <person name="Takami H."/>
            <person name="Oida H."/>
            <person name="Nishi S."/>
            <person name="Shimamura S."/>
            <person name="Suzuki Y."/>
            <person name="Inagaki F."/>
            <person name="Takai K."/>
            <person name="Nealson K.H."/>
            <person name="Horikoshi K."/>
        </authorList>
    </citation>
    <scope>NUCLEOTIDE SEQUENCE</scope>
</reference>
<proteinExistence type="predicted"/>
<evidence type="ECO:0000256" key="5">
    <source>
        <dbReference type="SAM" id="Phobius"/>
    </source>
</evidence>
<dbReference type="PANTHER" id="PTHR43229">
    <property type="entry name" value="NODULATION PROTEIN J"/>
    <property type="match status" value="1"/>
</dbReference>
<dbReference type="PANTHER" id="PTHR43229:SF2">
    <property type="entry name" value="NODULATION PROTEIN J"/>
    <property type="match status" value="1"/>
</dbReference>
<dbReference type="GO" id="GO:0140359">
    <property type="term" value="F:ABC-type transporter activity"/>
    <property type="evidence" value="ECO:0007669"/>
    <property type="project" value="InterPro"/>
</dbReference>
<feature type="domain" description="ABC-2 type transporter transmembrane" evidence="6">
    <location>
        <begin position="1"/>
        <end position="198"/>
    </location>
</feature>
<feature type="transmembrane region" description="Helical" evidence="5">
    <location>
        <begin position="162"/>
        <end position="181"/>
    </location>
</feature>
<evidence type="ECO:0000313" key="7">
    <source>
        <dbReference type="EMBL" id="BAL56432.1"/>
    </source>
</evidence>
<protein>
    <submittedName>
        <fullName evidence="7">ABC-2 type transport system permease protein</fullName>
    </submittedName>
</protein>
<organism evidence="7">
    <name type="scientific">uncultured Acetothermia bacterium</name>
    <dbReference type="NCBI Taxonomy" id="236499"/>
    <lineage>
        <taxon>Bacteria</taxon>
        <taxon>Candidatus Bipolaricaulota</taxon>
        <taxon>environmental samples</taxon>
    </lineage>
</organism>
<keyword evidence="3 5" id="KW-1133">Transmembrane helix</keyword>
<feature type="transmembrane region" description="Helical" evidence="5">
    <location>
        <begin position="132"/>
        <end position="155"/>
    </location>
</feature>
<evidence type="ECO:0000256" key="1">
    <source>
        <dbReference type="ARBA" id="ARBA00004141"/>
    </source>
</evidence>
<name>H5SJU6_9BACT</name>
<comment type="subcellular location">
    <subcellularLocation>
        <location evidence="1">Membrane</location>
        <topology evidence="1">Multi-pass membrane protein</topology>
    </subcellularLocation>
</comment>
<dbReference type="InterPro" id="IPR013525">
    <property type="entry name" value="ABC2_TM"/>
</dbReference>
<accession>H5SJU6</accession>
<evidence type="ECO:0000256" key="4">
    <source>
        <dbReference type="ARBA" id="ARBA00023136"/>
    </source>
</evidence>
<evidence type="ECO:0000256" key="2">
    <source>
        <dbReference type="ARBA" id="ARBA00022692"/>
    </source>
</evidence>
<evidence type="ECO:0000259" key="6">
    <source>
        <dbReference type="Pfam" id="PF01061"/>
    </source>
</evidence>
<dbReference type="InterPro" id="IPR051784">
    <property type="entry name" value="Nod_factor_ABC_transporter"/>
</dbReference>
<dbReference type="GO" id="GO:0016020">
    <property type="term" value="C:membrane"/>
    <property type="evidence" value="ECO:0007669"/>
    <property type="project" value="UniProtKB-SubCell"/>
</dbReference>
<reference evidence="7" key="2">
    <citation type="journal article" date="2012" name="PLoS ONE">
        <title>A Deeply Branching Thermophilic Bacterium with an Ancient Acetyl-CoA Pathway Dominates a Subsurface Ecosystem.</title>
        <authorList>
            <person name="Takami H."/>
            <person name="Noguchi H."/>
            <person name="Takaki Y."/>
            <person name="Uchiyama I."/>
            <person name="Toyoda A."/>
            <person name="Nishi S."/>
            <person name="Chee G.-J."/>
            <person name="Arai W."/>
            <person name="Nunoura T."/>
            <person name="Itoh T."/>
            <person name="Hattori M."/>
            <person name="Takai K."/>
        </authorList>
    </citation>
    <scope>NUCLEOTIDE SEQUENCE</scope>
</reference>
<feature type="transmembrane region" description="Helical" evidence="5">
    <location>
        <begin position="91"/>
        <end position="120"/>
    </location>
</feature>
<dbReference type="EMBL" id="AP011747">
    <property type="protein sequence ID" value="BAL56432.1"/>
    <property type="molecule type" value="Genomic_DNA"/>
</dbReference>
<gene>
    <name evidence="7" type="ORF">HGMM_F37H05C25</name>
</gene>
<keyword evidence="4 5" id="KW-0472">Membrane</keyword>
<feature type="transmembrane region" description="Helical" evidence="5">
    <location>
        <begin position="51"/>
        <end position="70"/>
    </location>
</feature>
<dbReference type="Pfam" id="PF01061">
    <property type="entry name" value="ABC2_membrane"/>
    <property type="match status" value="1"/>
</dbReference>
<sequence>MMKKNFLIIWRYPFNLAAGIISIMMIFLVIFYGAKFIGAGNPSFGNTLEGIVMGFMLWTFVIFAFSDLTWDFINEAQQGTLEQLYMSPLGFGWVSASYVLSFLIINLTLTLGLFLLMMAITGQWLHLDFLSLIPLMLLTVWGVYGFGFAMGGLALVFKQVQAVFQIFQFVWIVLIMAPNVLDTMPWVKFLPVTWGVHLIGRVLIGGQSLFTMPIGDIAFLAAISGMYFLIGYAIFKRLEDVARDRGLLGHY</sequence>